<accession>A0A7I7S933</accession>
<evidence type="ECO:0000313" key="2">
    <source>
        <dbReference type="EMBL" id="BBY52716.1"/>
    </source>
</evidence>
<sequence>MFAATPIFDALAETLLGRETDFVPQWLTVRRNGYSESPPNGWARHQLPRSALHSSDVPGGARRMSSTD</sequence>
<proteinExistence type="predicted"/>
<dbReference type="Proteomes" id="UP000467428">
    <property type="component" value="Chromosome"/>
</dbReference>
<dbReference type="AlphaFoldDB" id="A0A7I7S933"/>
<name>A0A7I7S933_9MYCO</name>
<feature type="region of interest" description="Disordered" evidence="1">
    <location>
        <begin position="32"/>
        <end position="68"/>
    </location>
</feature>
<evidence type="ECO:0000256" key="1">
    <source>
        <dbReference type="SAM" id="MobiDB-lite"/>
    </source>
</evidence>
<dbReference type="EMBL" id="AP022593">
    <property type="protein sequence ID" value="BBY52716.1"/>
    <property type="molecule type" value="Genomic_DNA"/>
</dbReference>
<keyword evidence="3" id="KW-1185">Reference proteome</keyword>
<geneLocation type="plasmid" evidence="3">
    <name>pjcm18538 dna</name>
</geneLocation>
<evidence type="ECO:0000313" key="3">
    <source>
        <dbReference type="Proteomes" id="UP000467428"/>
    </source>
</evidence>
<organism evidence="2 3">
    <name type="scientific">Mycolicibacterium arabiense</name>
    <dbReference type="NCBI Taxonomy" id="1286181"/>
    <lineage>
        <taxon>Bacteria</taxon>
        <taxon>Bacillati</taxon>
        <taxon>Actinomycetota</taxon>
        <taxon>Actinomycetes</taxon>
        <taxon>Mycobacteriales</taxon>
        <taxon>Mycobacteriaceae</taxon>
        <taxon>Mycolicibacterium</taxon>
    </lineage>
</organism>
<reference evidence="2 3" key="1">
    <citation type="journal article" date="2019" name="Emerg. Microbes Infect.">
        <title>Comprehensive subspecies identification of 175 nontuberculous mycobacteria species based on 7547 genomic profiles.</title>
        <authorList>
            <person name="Matsumoto Y."/>
            <person name="Kinjo T."/>
            <person name="Motooka D."/>
            <person name="Nabeya D."/>
            <person name="Jung N."/>
            <person name="Uechi K."/>
            <person name="Horii T."/>
            <person name="Iida T."/>
            <person name="Fujita J."/>
            <person name="Nakamura S."/>
        </authorList>
    </citation>
    <scope>NUCLEOTIDE SEQUENCE [LARGE SCALE GENOMIC DNA]</scope>
    <source>
        <strain evidence="2 3">JCM 18538</strain>
    </source>
</reference>
<dbReference type="KEGG" id="marz:MARA_61840"/>
<gene>
    <name evidence="2" type="ORF">MARA_61840</name>
</gene>
<protein>
    <submittedName>
        <fullName evidence="2">Uncharacterized protein</fullName>
    </submittedName>
</protein>